<evidence type="ECO:0000256" key="2">
    <source>
        <dbReference type="SAM" id="MobiDB-lite"/>
    </source>
</evidence>
<reference evidence="4" key="1">
    <citation type="submission" date="2020-03" db="EMBL/GenBank/DDBJ databases">
        <title>The deep terrestrial virosphere.</title>
        <authorList>
            <person name="Holmfeldt K."/>
            <person name="Nilsson E."/>
            <person name="Simone D."/>
            <person name="Lopez-Fernandez M."/>
            <person name="Wu X."/>
            <person name="de Brujin I."/>
            <person name="Lundin D."/>
            <person name="Andersson A."/>
            <person name="Bertilsson S."/>
            <person name="Dopson M."/>
        </authorList>
    </citation>
    <scope>NUCLEOTIDE SEQUENCE</scope>
    <source>
        <strain evidence="4">MM415A00901</strain>
        <strain evidence="3">MM415B00267</strain>
    </source>
</reference>
<organism evidence="4">
    <name type="scientific">viral metagenome</name>
    <dbReference type="NCBI Taxonomy" id="1070528"/>
    <lineage>
        <taxon>unclassified sequences</taxon>
        <taxon>metagenomes</taxon>
        <taxon>organismal metagenomes</taxon>
    </lineage>
</organism>
<feature type="region of interest" description="Disordered" evidence="2">
    <location>
        <begin position="399"/>
        <end position="425"/>
    </location>
</feature>
<accession>A0A6M3KC12</accession>
<gene>
    <name evidence="4" type="ORF">MM415A00901_0013</name>
    <name evidence="3" type="ORF">MM415B00267_0020</name>
</gene>
<protein>
    <recommendedName>
        <fullName evidence="5">Prohead protease</fullName>
    </recommendedName>
</protein>
<feature type="coiled-coil region" evidence="1">
    <location>
        <begin position="307"/>
        <end position="359"/>
    </location>
</feature>
<evidence type="ECO:0008006" key="5">
    <source>
        <dbReference type="Google" id="ProtNLM"/>
    </source>
</evidence>
<dbReference type="AlphaFoldDB" id="A0A6M3KC12"/>
<proteinExistence type="predicted"/>
<keyword evidence="1" id="KW-0175">Coiled coil</keyword>
<sequence length="465" mass="53237">MLRKLNYAEKDNKKLVDDTVHVTFSMDKKNIKDIETEEVDDGLLLKSIPVFKAGKHRGTEYTEKYIDNVLINQFDVKENVPVQADHSESYQDTLGYVKKLVRKGTMLYADMLLLADNAISRWKRGLMKKWSVGMYWDGRGLREISAVAFPYIKEASVLSETEDLSVGLKTVNIESENLPDDIEGKNGIIKYDEKEEKYYLEILNDSSNDCSIWTITYIDSLPDSAFALVKNPVQDKSRDRALPYRDKEGNIDKTHVINALVKINDVKGFSQEQIAKAKTTLDNIVKNGDIKVNTEEGDIDMDETKLNELAELKAKEMLKEASEKEEKLSEEIKVKDEKLAETLKEKKALEQKLDLSEVRETVATLKSEGKITPAEEESVVDFMAGLSKDQRVKYSEMLKKSDSKVNLDESGKQKSEKQEKDEFKMDFDEMEVEEVERVIEKYAEKKGIPVNDARDIFYEKNSAKK</sequence>
<dbReference type="EMBL" id="MT141567">
    <property type="protein sequence ID" value="QJA67194.1"/>
    <property type="molecule type" value="Genomic_DNA"/>
</dbReference>
<dbReference type="EMBL" id="MT142379">
    <property type="protein sequence ID" value="QJA79390.1"/>
    <property type="molecule type" value="Genomic_DNA"/>
</dbReference>
<name>A0A6M3KC12_9ZZZZ</name>
<evidence type="ECO:0000256" key="1">
    <source>
        <dbReference type="SAM" id="Coils"/>
    </source>
</evidence>
<evidence type="ECO:0000313" key="3">
    <source>
        <dbReference type="EMBL" id="QJA67194.1"/>
    </source>
</evidence>
<evidence type="ECO:0000313" key="4">
    <source>
        <dbReference type="EMBL" id="QJA79390.1"/>
    </source>
</evidence>